<dbReference type="InterPro" id="IPR002909">
    <property type="entry name" value="IPT_dom"/>
</dbReference>
<feature type="compositionally biased region" description="Acidic residues" evidence="1">
    <location>
        <begin position="44"/>
        <end position="60"/>
    </location>
</feature>
<feature type="compositionally biased region" description="Polar residues" evidence="1">
    <location>
        <begin position="30"/>
        <end position="41"/>
    </location>
</feature>
<dbReference type="InterPro" id="IPR028974">
    <property type="entry name" value="TSP_type-3_rpt"/>
</dbReference>
<name>A0ABT2FQI3_9GAMM</name>
<feature type="signal peptide" evidence="2">
    <location>
        <begin position="1"/>
        <end position="25"/>
    </location>
</feature>
<feature type="chain" id="PRO_5045569643" evidence="2">
    <location>
        <begin position="26"/>
        <end position="685"/>
    </location>
</feature>
<evidence type="ECO:0000313" key="4">
    <source>
        <dbReference type="EMBL" id="MCS4558612.1"/>
    </source>
</evidence>
<accession>A0ABT2FQI3</accession>
<feature type="domain" description="IPT/TIG" evidence="3">
    <location>
        <begin position="444"/>
        <end position="502"/>
    </location>
</feature>
<reference evidence="5" key="1">
    <citation type="submission" date="2023-07" db="EMBL/GenBank/DDBJ databases">
        <title>Shewanella mangrovi sp. nov., an acetaldehyde- degrading bacterium isolated from mangrove sediment.</title>
        <authorList>
            <person name="Liu Y."/>
        </authorList>
    </citation>
    <scope>NUCLEOTIDE SEQUENCE [LARGE SCALE GENOMIC DNA]</scope>
    <source>
        <strain evidence="5">C32</strain>
    </source>
</reference>
<dbReference type="Gene3D" id="2.60.40.10">
    <property type="entry name" value="Immunoglobulins"/>
    <property type="match status" value="1"/>
</dbReference>
<keyword evidence="2" id="KW-0732">Signal</keyword>
<dbReference type="Pfam" id="PF01833">
    <property type="entry name" value="TIG"/>
    <property type="match status" value="1"/>
</dbReference>
<comment type="caution">
    <text evidence="4">The sequence shown here is derived from an EMBL/GenBank/DDBJ whole genome shotgun (WGS) entry which is preliminary data.</text>
</comment>
<sequence length="685" mass="75105">MKNKQYLVLLLAAVVVSASCNSALARTDTKGNSQNNTQVGTWENPDEDGDGVPDELDDFPFDPNRGRLPTIKEKEFNNNVGQATVVGGIPFRVSGVIGTPVDIDDFKFTITQEQLDSELSITFILFKDEPKFKPIMALIDDHGNVLEGSSTAVANVGRIGKTYFFTPGFRLKRPGTYNLSVSDVNAHGDKRFTYTIDAFIDRDSDGVADDIELALGMNPKLQDTDGDGIFDGNEFHVFINQTELLLDADNDGIPNWLDDDSDGDGIPDRVEGTGNQDADLLPNFVDTDSDNDGLLDNPNNAYIDSDGDRVPNYADVDDDGDRILDINDDALGQPPYDSSLELYGALFTTAHGDARANVAMANKPLVISGKSLPNSEVIVVLNKRGNDGKPVNIKATPTDKETLKFIMPDYADIDLGGEEFDLSIVSNGKRSNDVRVKLLRNESPQLYELKPSSVSPGDTVTVTGDNLLSDIKISWGTSLVQLKLTSLKTAQFVVPHDAMSGQAYLTNIYGQSRYTNIWVGHHMKIKVTMPDAYRNVSGPFTVGFTSGHYKDISTINGMDYLFEGSSPSSVSIDVKGYNRLLEAIALPSNKTIHFTLDSTIQSMALTAYLSGKTEQQVKKILALLPSLKEYQSLATYIKNGVKTDLKATMSLDNMDVAVKIYEVQEALENIRMAEAQKQREANRRR</sequence>
<gene>
    <name evidence="4" type="ORF">L9G74_19420</name>
</gene>
<dbReference type="RefSeq" id="WP_238898428.1">
    <property type="nucleotide sequence ID" value="NZ_JAKOGG010000023.1"/>
</dbReference>
<protein>
    <submittedName>
        <fullName evidence="4">IPT/TIG domain-containing protein</fullName>
    </submittedName>
</protein>
<keyword evidence="5" id="KW-1185">Reference proteome</keyword>
<dbReference type="Gene3D" id="2.60.120.380">
    <property type="match status" value="1"/>
</dbReference>
<evidence type="ECO:0000313" key="5">
    <source>
        <dbReference type="Proteomes" id="UP001201549"/>
    </source>
</evidence>
<dbReference type="Proteomes" id="UP001201549">
    <property type="component" value="Unassembled WGS sequence"/>
</dbReference>
<evidence type="ECO:0000256" key="2">
    <source>
        <dbReference type="SAM" id="SignalP"/>
    </source>
</evidence>
<dbReference type="EMBL" id="JAKOGG010000023">
    <property type="protein sequence ID" value="MCS4558612.1"/>
    <property type="molecule type" value="Genomic_DNA"/>
</dbReference>
<feature type="region of interest" description="Disordered" evidence="1">
    <location>
        <begin position="26"/>
        <end position="64"/>
    </location>
</feature>
<dbReference type="InterPro" id="IPR013783">
    <property type="entry name" value="Ig-like_fold"/>
</dbReference>
<organism evidence="4 5">
    <name type="scientific">Shewanella electrica</name>
    <dbReference type="NCBI Taxonomy" id="515560"/>
    <lineage>
        <taxon>Bacteria</taxon>
        <taxon>Pseudomonadati</taxon>
        <taxon>Pseudomonadota</taxon>
        <taxon>Gammaproteobacteria</taxon>
        <taxon>Alteromonadales</taxon>
        <taxon>Shewanellaceae</taxon>
        <taxon>Shewanella</taxon>
    </lineage>
</organism>
<dbReference type="PROSITE" id="PS51257">
    <property type="entry name" value="PROKAR_LIPOPROTEIN"/>
    <property type="match status" value="1"/>
</dbReference>
<dbReference type="SUPFAM" id="SSF103647">
    <property type="entry name" value="TSP type-3 repeat"/>
    <property type="match status" value="1"/>
</dbReference>
<proteinExistence type="predicted"/>
<evidence type="ECO:0000259" key="3">
    <source>
        <dbReference type="Pfam" id="PF01833"/>
    </source>
</evidence>
<evidence type="ECO:0000256" key="1">
    <source>
        <dbReference type="SAM" id="MobiDB-lite"/>
    </source>
</evidence>